<dbReference type="GO" id="GO:0007018">
    <property type="term" value="P:microtubule-based movement"/>
    <property type="evidence" value="ECO:0007669"/>
    <property type="project" value="InterPro"/>
</dbReference>
<dbReference type="FunFam" id="3.40.50.300:FF:000071">
    <property type="entry name" value="Cytoplasmic dynein heavy chain 1"/>
    <property type="match status" value="1"/>
</dbReference>
<dbReference type="WBParaSite" id="GPUH_0001015901-mRNA-1">
    <property type="protein sequence ID" value="GPUH_0001015901-mRNA-1"/>
    <property type="gene ID" value="GPUH_0001015901"/>
</dbReference>
<dbReference type="InterPro" id="IPR013602">
    <property type="entry name" value="Dynein_heavy_linker"/>
</dbReference>
<dbReference type="GO" id="GO:0005524">
    <property type="term" value="F:ATP binding"/>
    <property type="evidence" value="ECO:0007669"/>
    <property type="project" value="InterPro"/>
</dbReference>
<dbReference type="CDD" id="cd00009">
    <property type="entry name" value="AAA"/>
    <property type="match status" value="1"/>
</dbReference>
<dbReference type="GO" id="GO:0030286">
    <property type="term" value="C:dynein complex"/>
    <property type="evidence" value="ECO:0007669"/>
    <property type="project" value="InterPro"/>
</dbReference>
<dbReference type="SUPFAM" id="SSF52540">
    <property type="entry name" value="P-loop containing nucleoside triphosphate hydrolases"/>
    <property type="match status" value="2"/>
</dbReference>
<reference evidence="5 6" key="2">
    <citation type="submission" date="2018-11" db="EMBL/GenBank/DDBJ databases">
        <authorList>
            <consortium name="Pathogen Informatics"/>
        </authorList>
    </citation>
    <scope>NUCLEOTIDE SEQUENCE [LARGE SCALE GENOMIC DNA]</scope>
</reference>
<evidence type="ECO:0000259" key="4">
    <source>
        <dbReference type="Pfam" id="PF12774"/>
    </source>
</evidence>
<dbReference type="OrthoDB" id="5855390at2759"/>
<dbReference type="Gene3D" id="3.20.180.20">
    <property type="entry name" value="Dynein heavy chain, N-terminal domain 2"/>
    <property type="match status" value="1"/>
</dbReference>
<dbReference type="Pfam" id="PF12774">
    <property type="entry name" value="AAA_6"/>
    <property type="match status" value="1"/>
</dbReference>
<dbReference type="Proteomes" id="UP000271098">
    <property type="component" value="Unassembled WGS sequence"/>
</dbReference>
<dbReference type="InterPro" id="IPR027417">
    <property type="entry name" value="P-loop_NTPase"/>
</dbReference>
<proteinExistence type="predicted"/>
<dbReference type="Gene3D" id="1.20.140.100">
    <property type="entry name" value="Dynein heavy chain, N-terminal domain 2"/>
    <property type="match status" value="1"/>
</dbReference>
<keyword evidence="6" id="KW-1185">Reference proteome</keyword>
<dbReference type="InterPro" id="IPR026983">
    <property type="entry name" value="DHC"/>
</dbReference>
<dbReference type="Gene3D" id="1.20.58.1120">
    <property type="match status" value="1"/>
</dbReference>
<dbReference type="InterPro" id="IPR011704">
    <property type="entry name" value="ATPase_dyneun-rel_AAA"/>
</dbReference>
<feature type="domain" description="Dynein heavy chain linker" evidence="3">
    <location>
        <begin position="895"/>
        <end position="1004"/>
    </location>
</feature>
<keyword evidence="1" id="KW-0175">Coiled coil</keyword>
<feature type="domain" description="Dynein heavy chain linker" evidence="3">
    <location>
        <begin position="527"/>
        <end position="838"/>
    </location>
</feature>
<evidence type="ECO:0000259" key="2">
    <source>
        <dbReference type="Pfam" id="PF07728"/>
    </source>
</evidence>
<dbReference type="InterPro" id="IPR042222">
    <property type="entry name" value="Dynein_2_N"/>
</dbReference>
<evidence type="ECO:0000256" key="1">
    <source>
        <dbReference type="SAM" id="Coils"/>
    </source>
</evidence>
<dbReference type="EMBL" id="UYRT01077861">
    <property type="protein sequence ID" value="VDN17047.1"/>
    <property type="molecule type" value="Genomic_DNA"/>
</dbReference>
<dbReference type="GO" id="GO:0051959">
    <property type="term" value="F:dynein light intermediate chain binding"/>
    <property type="evidence" value="ECO:0007669"/>
    <property type="project" value="InterPro"/>
</dbReference>
<evidence type="ECO:0000313" key="5">
    <source>
        <dbReference type="EMBL" id="VDN17047.1"/>
    </source>
</evidence>
<protein>
    <submittedName>
        <fullName evidence="7">Cytoplasmic dynein 2 heavy chain 1</fullName>
    </submittedName>
</protein>
<name>A0A183DN55_9BILA</name>
<evidence type="ECO:0000259" key="3">
    <source>
        <dbReference type="Pfam" id="PF08393"/>
    </source>
</evidence>
<dbReference type="Gene3D" id="3.40.50.300">
    <property type="entry name" value="P-loop containing nucleotide triphosphate hydrolases"/>
    <property type="match status" value="2"/>
</dbReference>
<dbReference type="InterPro" id="IPR035699">
    <property type="entry name" value="AAA_6"/>
</dbReference>
<feature type="domain" description="ATPase dynein-related AAA" evidence="2">
    <location>
        <begin position="1406"/>
        <end position="1509"/>
    </location>
</feature>
<accession>A0A183DN55</accession>
<gene>
    <name evidence="5" type="ORF">GPUH_LOCUS10146</name>
</gene>
<feature type="domain" description="Dynein heavy chain hydrolytic ATP-binding dynein motor region" evidence="4">
    <location>
        <begin position="1125"/>
        <end position="1291"/>
    </location>
</feature>
<feature type="coiled-coil region" evidence="1">
    <location>
        <begin position="812"/>
        <end position="839"/>
    </location>
</feature>
<dbReference type="PANTHER" id="PTHR45703:SF22">
    <property type="entry name" value="DYNEIN CYTOPLASMIC 2 HEAVY CHAIN 1"/>
    <property type="match status" value="1"/>
</dbReference>
<dbReference type="GO" id="GO:0016887">
    <property type="term" value="F:ATP hydrolysis activity"/>
    <property type="evidence" value="ECO:0007669"/>
    <property type="project" value="InterPro"/>
</dbReference>
<sequence length="1549" mass="179057">MEVNFYDFEEVGIAIRRCSIHKNDTYFKVAHFYNSVDQQMLPCQQAMMLDEALAFEKLVISEKRGELTTNMASWDDPENLKEFIKKLQAAAERLTVHNRRLRKAHREICEKMKQLMNLDLLKEANKWKDIIGEIRSKLAEQEQYAGSRSNMLPWLSHWDRQLYKALQLQYQWGIESLHSQIPQIQTQLVFKDQRLQLRPPLEEIRARYYRELRKFISIPQKFRGFQDTDQANSFFAKMIERNASRFSSVFEKAEQLFEKLADIGSEFEDWVVLGQVDLEDLITTHFTRAADWENQIKLLKEKGRDAEKLPREIKLECIVVTTSDVKLTIDSILQRLFDTLIWTLRYSVSNQIHEINRFLNEAIDVLSRKSQSIDEVAEANQKHNKFAKTNKEMKQTLNLIEEKNVLLRSVGGSGAEQLPALLQLWEKFELMLDSHQLMIKEQVESLKSNVEIQMKSLSAAAEKLYARWNQFKPKNDLNEYDRNAMLGAIQFVKEKRDEFNELVQRQQQLLAECEQFDVQKTELPLIEELAKDLENYESIWLIYEEFNAGLQEMASEDWILFRTKTYRFDEFLHEWCDKLKSLPPTHITIHMLRLSGCVLHKQIRISSFQEMSTALKYCRGEALSSEHWLELFRLLGMPKGTTLERLHFGDLLNVHKAISENLEELKSLNERAQGEVTIREALQELELWAAQTEFALTDYKHSNGTTMKIIKDWKDTLNSVKDSKALLQSLETSPYYVQFRDKTSVWETRLTDTEQYLHWMNEIQRKWVYLEPIFGRGSLPSEAPRFSRVDVEFRAILNDVVRDTRIASLSSRSSLKRTLEQMIDQLNRCQRALNEFLEVYPSHFTYLLKEISSAISIVVLRFEYSAYEASCKKNFMANGVFFFRLVLCFKLWTFQEKRNAFPRFYFLGDDDLLEILGQSMNARGIHKVLFGDNGLSITAMVSAHGEVVQLSNPVRIVPQVERFNGRISDHVTLSRLIFGERFQEWLQKLSDEMRDTIRKLVVKCVREATLDPGKYPSQVLCLAEQIRFCNECERALSNVADLQSYRKRLTQALANYTSAEVTDVVLQLKLKALILDVIHNISVIDELIANVPCTKLSWAWQKQLRFYLASGERVILRHVDTQFYYTYEYQGNAAKLVHTPLTDKCYLTLTQALSMGLGGNPYGPAGTGKTESVKALANLFGRQVLVFNCDEGIDVHSMNRIFTGLVQCGAWGCFDEFNRLDESVLSAVSMQIQIIQNAIKSRSAKCSLGNREIPVDLNSAIFITLNPAGKGYGGRQKLPDNLKQLFRPIVMEMLSSQQHYDWGLRALRTVLRSCGTMLENNKDKSETQLVVDALTLNTVPKLTFDDSKRFATLIGDIFSDTEKGPVQIEELLEPLKQAANEMKLAITDTQRKKVFELFEQLQQRIGVILLGPSGTGKSTLWKVLHKAMALANRPVTTYVINPKSMPKQKLLGWMDMDTREWSDGVLTAAAREVVKDSNALAWIICDGDVDPEWIEALNSVLDDNRLVKLWFFFSGIKNTTKKFRKLSHFIFCSDLATNLSNSRDQSCLS</sequence>
<evidence type="ECO:0000313" key="6">
    <source>
        <dbReference type="Proteomes" id="UP000271098"/>
    </source>
</evidence>
<dbReference type="PANTHER" id="PTHR45703">
    <property type="entry name" value="DYNEIN HEAVY CHAIN"/>
    <property type="match status" value="1"/>
</dbReference>
<reference evidence="7" key="1">
    <citation type="submission" date="2016-06" db="UniProtKB">
        <authorList>
            <consortium name="WormBaseParasite"/>
        </authorList>
    </citation>
    <scope>IDENTIFICATION</scope>
</reference>
<dbReference type="GO" id="GO:0045505">
    <property type="term" value="F:dynein intermediate chain binding"/>
    <property type="evidence" value="ECO:0007669"/>
    <property type="project" value="InterPro"/>
</dbReference>
<dbReference type="InterPro" id="IPR042228">
    <property type="entry name" value="Dynein_linker_3"/>
</dbReference>
<dbReference type="Pfam" id="PF07728">
    <property type="entry name" value="AAA_5"/>
    <property type="match status" value="1"/>
</dbReference>
<dbReference type="Pfam" id="PF08393">
    <property type="entry name" value="DHC_N2"/>
    <property type="match status" value="2"/>
</dbReference>
<organism evidence="7">
    <name type="scientific">Gongylonema pulchrum</name>
    <dbReference type="NCBI Taxonomy" id="637853"/>
    <lineage>
        <taxon>Eukaryota</taxon>
        <taxon>Metazoa</taxon>
        <taxon>Ecdysozoa</taxon>
        <taxon>Nematoda</taxon>
        <taxon>Chromadorea</taxon>
        <taxon>Rhabditida</taxon>
        <taxon>Spirurina</taxon>
        <taxon>Spiruromorpha</taxon>
        <taxon>Spiruroidea</taxon>
        <taxon>Gongylonematidae</taxon>
        <taxon>Gongylonema</taxon>
    </lineage>
</organism>
<evidence type="ECO:0000313" key="7">
    <source>
        <dbReference type="WBParaSite" id="GPUH_0001015901-mRNA-1"/>
    </source>
</evidence>